<feature type="compositionally biased region" description="Polar residues" evidence="4">
    <location>
        <begin position="287"/>
        <end position="298"/>
    </location>
</feature>
<feature type="region of interest" description="Disordered" evidence="4">
    <location>
        <begin position="1897"/>
        <end position="1924"/>
    </location>
</feature>
<sequence>MRKIHEKLEDKFVNYLVDYTSFKESQSKNGLHDMLNDLDTEVTSFIEKLNTKTQLVVSCYTYFRTLDELWNLLDEIENRTKGSSSSYTMDTVSELINCLDQGLTTSSSKINLLSEELSRIKILLDSINDNYYYQIENEFREVCQLTATAQQIMNLRKSVLFKERRLLETARNAIIQACVKSQEENDSAKLEELFNNFKGVQDIAKQILLNMGKYQEKKTTILGELTTHIQLKMYTICLKLQEFERKATGNVSDLFKCPSDFTPSWYHNQSPGLANQRRQITQSLSQMTDPTNRFSSPFHSDRPLPRRFSKHHIFGSESNDYYMEKRDYVRNVIEHSADCTIPKSLSAVDLTIEGTEMLENGKNAAEWRRLRPPVNGAGDREVSTRSSNPRDTQPNISSNNGHQQVSHLILRIKEVEEDLRVCKQQLNGYVDSACRQDKGDDQEAFIASLESEVNIAFNGDKPAEMLKLQEDWEEYLKEMSKFENILPNLIQSSTLLAAAHQFTITLQTKFDGFTQDSVSLTDIQQEAVRLQENIEKHLNTTEYPQSSIGNNSSINWVLNELQTALGSLQEAGEEAEIMATNLNDQFGNNGDDEPKQSPLLYFNDTYLGNQEFRKENDFDQECQEEGLDCEIDYLYLDGDDSQANTPPLPGVMNAHPGGSITIHLNFGGFNQEMEVEWTFVPSYKAPEDDENFPKSLLESTTKPITDMNTASLLIPCVFYKHAGEYFVTITDPRTGKQLKSSSKLNVKAELKRGLTDLKAIIDGDKCKITGKDVTFFVEYAGFDKIPSSVVWLHDGKPIDQTKWTLSISPLTTRIKSDCLSSVDAGQYTCQVSDENLGINMESSAVLKVQNSLDNPRPASRASSRTGTPAADDRLPITKALENSSLSLKCPLPSVACEAYDNARQIRMQWFRDGTQLFDSDWQSPNYFTGSQGVAFVDGKTFWKVGMTEGRAVMLNTKRIRPVDAGRYSCRVRIDNDAYESSGVVAVYSSQQFVEQLKGVKVYLGEPAELRCRLEPWITGNSTEDDTQITWYHFDTILTPELQELVGIVTSCQEGLCTLQIKKTSRRYGGVYKCEAKNEFGICTTSCRLLLDMPVPPTVIGSIQRIEDENDGDENIAILRIEYDAVPQPTVSWLKDGQYIKQGAKYEIITAQEESVLRVINPSSTENGTYSAVIKNVAGVANSTNRFEFNGAAAVSCAATVDASPIALRMAICVSPLWASNILSKEASNHQLRGCLLKHWRISFEPEDDFFQRNGRKSVVSPQPLPNNISPENSQSLGRRPSSIIPEYRRDVNYRRSSSFMNDIPNRRTSFEPEDNFFQNSNGKSYTPPPIPKKRSEIPFTYTRDFGQETEPIVRSVSESSYTMPVEKKNPISYHQTQTVDNRKDARASQPNLCTPIEKRRESINFMPPRNDTLLVSSSPKSNQDQHYEKAFLLRPQSITAKVGETAVFSCVIRPPFRAPDIHRVIWRHNNCEVGDELKESPRVKVKANEPYKGVFQLKVTDIKEGDHGAYEVVALDEYGAEICSATFQLSVDEKTPSHPAVSTRSSFTIIPGEPGLIYQRKQLGGRLIKASKRHEVDHLPKTISDRRIDVYSQSLPDLCDSDIIHRSTTILETYKMSPSILRSNDSYLNSSTDLRRKAHDGSREHSAWSEEMYLDSPRLPSQVTVGVGERLEITCFVSGYPLPQIFWFKDGEQLNEQNPDNDFQIRKHGHMNQLIIPSAQPQHEGLWEVIGRNASGLVMSGSLIQVTIQNLLRSNSMSSERSLRATTSMTLQDRRGGNRSPSPSESSQKRILLQLNEKTPEFKRYFHDQIVNVGDTVCFRCIIEGNPKPEIRWEHNGVDIYQSGIRSFQTNNSDPEYELVLNSVDAEFAGRYTVIAENHLGLAACSAMLTVHRTVAKGHEPSKESGRLYEASLPRSSPNTIHLSPRVESPAFRFDNSTNDEYDYSAIQNTRM</sequence>
<feature type="region of interest" description="Disordered" evidence="4">
    <location>
        <begin position="1299"/>
        <end position="1334"/>
    </location>
</feature>
<reference evidence="8" key="1">
    <citation type="submission" date="2016-04" db="UniProtKB">
        <authorList>
            <consortium name="WormBaseParasite"/>
        </authorList>
    </citation>
    <scope>IDENTIFICATION</scope>
</reference>
<feature type="domain" description="Ig-like" evidence="5">
    <location>
        <begin position="1096"/>
        <end position="1189"/>
    </location>
</feature>
<keyword evidence="7" id="KW-1185">Reference proteome</keyword>
<dbReference type="OrthoDB" id="5969272at2759"/>
<dbReference type="GO" id="GO:0004672">
    <property type="term" value="F:protein kinase activity"/>
    <property type="evidence" value="ECO:0007669"/>
    <property type="project" value="TreeGrafter"/>
</dbReference>
<feature type="region of interest" description="Disordered" evidence="4">
    <location>
        <begin position="363"/>
        <end position="403"/>
    </location>
</feature>
<dbReference type="InterPro" id="IPR003598">
    <property type="entry name" value="Ig_sub2"/>
</dbReference>
<feature type="domain" description="Ig-like" evidence="5">
    <location>
        <begin position="990"/>
        <end position="1077"/>
    </location>
</feature>
<evidence type="ECO:0000256" key="2">
    <source>
        <dbReference type="ARBA" id="ARBA00023319"/>
    </source>
</evidence>
<feature type="domain" description="Ig-like" evidence="5">
    <location>
        <begin position="868"/>
        <end position="985"/>
    </location>
</feature>
<feature type="region of interest" description="Disordered" evidence="4">
    <location>
        <begin position="849"/>
        <end position="872"/>
    </location>
</feature>
<feature type="region of interest" description="Disordered" evidence="4">
    <location>
        <begin position="287"/>
        <end position="306"/>
    </location>
</feature>
<evidence type="ECO:0000256" key="3">
    <source>
        <dbReference type="SAM" id="Coils"/>
    </source>
</evidence>
<dbReference type="InterPro" id="IPR007110">
    <property type="entry name" value="Ig-like_dom"/>
</dbReference>
<evidence type="ECO:0000313" key="8">
    <source>
        <dbReference type="WBParaSite" id="HNAJ_0000033101-mRNA-1"/>
    </source>
</evidence>
<accession>A0A158QGM4</accession>
<feature type="region of interest" description="Disordered" evidence="4">
    <location>
        <begin position="1256"/>
        <end position="1284"/>
    </location>
</feature>
<dbReference type="InterPro" id="IPR013098">
    <property type="entry name" value="Ig_I-set"/>
</dbReference>
<dbReference type="STRING" id="102285.A0A158QGM4"/>
<feature type="domain" description="Ig-like" evidence="5">
    <location>
        <begin position="1800"/>
        <end position="1890"/>
    </location>
</feature>
<proteinExistence type="predicted"/>
<feature type="domain" description="Ig-like" evidence="5">
    <location>
        <begin position="766"/>
        <end position="845"/>
    </location>
</feature>
<feature type="coiled-coil region" evidence="3">
    <location>
        <begin position="520"/>
        <end position="578"/>
    </location>
</feature>
<evidence type="ECO:0000256" key="4">
    <source>
        <dbReference type="SAM" id="MobiDB-lite"/>
    </source>
</evidence>
<feature type="compositionally biased region" description="Polar residues" evidence="4">
    <location>
        <begin position="1265"/>
        <end position="1276"/>
    </location>
</feature>
<feature type="domain" description="Ig-like" evidence="5">
    <location>
        <begin position="1419"/>
        <end position="1530"/>
    </location>
</feature>
<dbReference type="WBParaSite" id="HNAJ_0000033101-mRNA-1">
    <property type="protein sequence ID" value="HNAJ_0000033101-mRNA-1"/>
    <property type="gene ID" value="HNAJ_0000033101"/>
</dbReference>
<protein>
    <submittedName>
        <fullName evidence="8">PH domain-containing protein</fullName>
    </submittedName>
</protein>
<feature type="region of interest" description="Disordered" evidence="4">
    <location>
        <begin position="1759"/>
        <end position="1789"/>
    </location>
</feature>
<dbReference type="Gene3D" id="2.60.40.10">
    <property type="entry name" value="Immunoglobulins"/>
    <property type="match status" value="7"/>
</dbReference>
<dbReference type="SUPFAM" id="SSF48726">
    <property type="entry name" value="Immunoglobulin"/>
    <property type="match status" value="7"/>
</dbReference>
<evidence type="ECO:0000313" key="7">
    <source>
        <dbReference type="Proteomes" id="UP000278807"/>
    </source>
</evidence>
<keyword evidence="1" id="KW-1015">Disulfide bond</keyword>
<name>A0A158QGM4_RODNA</name>
<dbReference type="PROSITE" id="PS50835">
    <property type="entry name" value="IG_LIKE"/>
    <property type="match status" value="7"/>
</dbReference>
<evidence type="ECO:0000256" key="1">
    <source>
        <dbReference type="ARBA" id="ARBA00023157"/>
    </source>
</evidence>
<dbReference type="SMART" id="SM00408">
    <property type="entry name" value="IGc2"/>
    <property type="match status" value="4"/>
</dbReference>
<dbReference type="FunFam" id="2.60.40.10:FF:000032">
    <property type="entry name" value="palladin isoform X1"/>
    <property type="match status" value="1"/>
</dbReference>
<dbReference type="CDD" id="cd00096">
    <property type="entry name" value="Ig"/>
    <property type="match status" value="2"/>
</dbReference>
<dbReference type="SMART" id="SM00409">
    <property type="entry name" value="IG"/>
    <property type="match status" value="7"/>
</dbReference>
<dbReference type="PANTHER" id="PTHR47633">
    <property type="entry name" value="IMMUNOGLOBULIN"/>
    <property type="match status" value="1"/>
</dbReference>
<dbReference type="InterPro" id="IPR003599">
    <property type="entry name" value="Ig_sub"/>
</dbReference>
<evidence type="ECO:0000259" key="5">
    <source>
        <dbReference type="PROSITE" id="PS50835"/>
    </source>
</evidence>
<organism evidence="8">
    <name type="scientific">Rodentolepis nana</name>
    <name type="common">Dwarf tapeworm</name>
    <name type="synonym">Hymenolepis nana</name>
    <dbReference type="NCBI Taxonomy" id="102285"/>
    <lineage>
        <taxon>Eukaryota</taxon>
        <taxon>Metazoa</taxon>
        <taxon>Spiralia</taxon>
        <taxon>Lophotrochozoa</taxon>
        <taxon>Platyhelminthes</taxon>
        <taxon>Cestoda</taxon>
        <taxon>Eucestoda</taxon>
        <taxon>Cyclophyllidea</taxon>
        <taxon>Hymenolepididae</taxon>
        <taxon>Rodentolepis</taxon>
    </lineage>
</organism>
<dbReference type="PANTHER" id="PTHR47633:SF4">
    <property type="entry name" value="MYOPALLADIN ISOFORM X1"/>
    <property type="match status" value="1"/>
</dbReference>
<feature type="compositionally biased region" description="Polar residues" evidence="4">
    <location>
        <begin position="384"/>
        <end position="403"/>
    </location>
</feature>
<dbReference type="Proteomes" id="UP000278807">
    <property type="component" value="Unassembled WGS sequence"/>
</dbReference>
<feature type="compositionally biased region" description="Polar residues" evidence="4">
    <location>
        <begin position="1759"/>
        <end position="1771"/>
    </location>
</feature>
<gene>
    <name evidence="6" type="ORF">HNAJ_LOCUS332</name>
</gene>
<evidence type="ECO:0000313" key="6">
    <source>
        <dbReference type="EMBL" id="VDN96191.1"/>
    </source>
</evidence>
<keyword evidence="2" id="KW-0393">Immunoglobulin domain</keyword>
<keyword evidence="3" id="KW-0175">Coiled coil</keyword>
<dbReference type="EMBL" id="UZAE01000078">
    <property type="protein sequence ID" value="VDN96191.1"/>
    <property type="molecule type" value="Genomic_DNA"/>
</dbReference>
<reference evidence="6 7" key="2">
    <citation type="submission" date="2018-11" db="EMBL/GenBank/DDBJ databases">
        <authorList>
            <consortium name="Pathogen Informatics"/>
        </authorList>
    </citation>
    <scope>NUCLEOTIDE SEQUENCE [LARGE SCALE GENOMIC DNA]</scope>
</reference>
<dbReference type="InterPro" id="IPR013783">
    <property type="entry name" value="Ig-like_fold"/>
</dbReference>
<dbReference type="InterPro" id="IPR036179">
    <property type="entry name" value="Ig-like_dom_sf"/>
</dbReference>
<feature type="compositionally biased region" description="Basic and acidic residues" evidence="4">
    <location>
        <begin position="1897"/>
        <end position="1907"/>
    </location>
</feature>
<dbReference type="Pfam" id="PF07679">
    <property type="entry name" value="I-set"/>
    <property type="match status" value="5"/>
</dbReference>
<feature type="domain" description="Ig-like" evidence="5">
    <location>
        <begin position="1657"/>
        <end position="1749"/>
    </location>
</feature>